<dbReference type="RefSeq" id="WP_044767152.1">
    <property type="nucleotide sequence ID" value="NZ_CEIH01000082.1"/>
</dbReference>
<protein>
    <recommendedName>
        <fullName evidence="3">DUF4336 domain-containing protein</fullName>
    </recommendedName>
</protein>
<dbReference type="PANTHER" id="PTHR33835:SF1">
    <property type="entry name" value="METALLO-BETA-LACTAMASE DOMAIN-CONTAINING PROTEIN"/>
    <property type="match status" value="1"/>
</dbReference>
<proteinExistence type="predicted"/>
<dbReference type="InterPro" id="IPR036866">
    <property type="entry name" value="RibonucZ/Hydroxyglut_hydro"/>
</dbReference>
<name>A0A0Z8NA24_STRSU</name>
<evidence type="ECO:0000313" key="1">
    <source>
        <dbReference type="EMBL" id="CYW23746.1"/>
    </source>
</evidence>
<dbReference type="AlphaFoldDB" id="A0A0Z8NA24"/>
<evidence type="ECO:0000313" key="2">
    <source>
        <dbReference type="Proteomes" id="UP000069526"/>
    </source>
</evidence>
<dbReference type="Proteomes" id="UP000069526">
    <property type="component" value="Unassembled WGS sequence"/>
</dbReference>
<accession>A0A0Z8NA24</accession>
<sequence length="250" mass="29595">MNQLPIVLYPPFFVPKKVGENIWIVDGDTVDMNFKLFTVPFSTRMTIIKLENSDLWVHSPVHLTKELKKEIDKLGKVRYLVAPNKLHYSFIEEWCQFYEEANVLVAKGLDKKITRKSAIKNITHLEDSVLPAWLKEIDCITFKGSFYVEELVFFHQKSKTLIVTDLIENIETRNVSLFQKFLFKIGDNTYPVGRTPRDLRFTFFFQKHLARQSYQKMKDWQPHNLILAHGRCFFGNAMDHLRQAFFWLEK</sequence>
<evidence type="ECO:0008006" key="3">
    <source>
        <dbReference type="Google" id="ProtNLM"/>
    </source>
</evidence>
<dbReference type="PANTHER" id="PTHR33835">
    <property type="entry name" value="YALI0C07656P"/>
    <property type="match status" value="1"/>
</dbReference>
<gene>
    <name evidence="1" type="ORF">ERS132539_00889</name>
</gene>
<dbReference type="EMBL" id="FIJK01000016">
    <property type="protein sequence ID" value="CYW23746.1"/>
    <property type="molecule type" value="Genomic_DNA"/>
</dbReference>
<dbReference type="SUPFAM" id="SSF56281">
    <property type="entry name" value="Metallo-hydrolase/oxidoreductase"/>
    <property type="match status" value="1"/>
</dbReference>
<reference evidence="1 2" key="1">
    <citation type="submission" date="2016-02" db="EMBL/GenBank/DDBJ databases">
        <authorList>
            <consortium name="Pathogen Informatics"/>
        </authorList>
    </citation>
    <scope>NUCLEOTIDE SEQUENCE [LARGE SCALE GENOMIC DNA]</scope>
    <source>
        <strain evidence="1 2">SS1013</strain>
    </source>
</reference>
<organism evidence="1 2">
    <name type="scientific">Streptococcus suis</name>
    <dbReference type="NCBI Taxonomy" id="1307"/>
    <lineage>
        <taxon>Bacteria</taxon>
        <taxon>Bacillati</taxon>
        <taxon>Bacillota</taxon>
        <taxon>Bacilli</taxon>
        <taxon>Lactobacillales</taxon>
        <taxon>Streptococcaceae</taxon>
        <taxon>Streptococcus</taxon>
    </lineage>
</organism>
<dbReference type="Pfam" id="PF14234">
    <property type="entry name" value="DUF4336"/>
    <property type="match status" value="1"/>
</dbReference>
<dbReference type="InterPro" id="IPR025638">
    <property type="entry name" value="DUF4336"/>
</dbReference>